<gene>
    <name evidence="1" type="ORF">NSMM_240014</name>
</gene>
<name>A0A1G5SCS7_9PROT</name>
<protein>
    <submittedName>
        <fullName evidence="1">Uncharacterized protein</fullName>
    </submittedName>
</protein>
<sequence>MRYVSLYNQQLPQSALKSKNSIRAMKDWYKTHPHLFHEKPNNHPGQDRYY</sequence>
<reference evidence="1 2" key="1">
    <citation type="submission" date="2016-10" db="EMBL/GenBank/DDBJ databases">
        <authorList>
            <person name="de Groot N.N."/>
        </authorList>
    </citation>
    <scope>NUCLEOTIDE SEQUENCE [LARGE SCALE GENOMIC DNA]</scope>
    <source>
        <strain evidence="1">1</strain>
    </source>
</reference>
<dbReference type="EMBL" id="FMWO01000030">
    <property type="protein sequence ID" value="SCZ84630.1"/>
    <property type="molecule type" value="Genomic_DNA"/>
</dbReference>
<organism evidence="1 2">
    <name type="scientific">Nitrosomonas mobilis</name>
    <dbReference type="NCBI Taxonomy" id="51642"/>
    <lineage>
        <taxon>Bacteria</taxon>
        <taxon>Pseudomonadati</taxon>
        <taxon>Pseudomonadota</taxon>
        <taxon>Betaproteobacteria</taxon>
        <taxon>Nitrosomonadales</taxon>
        <taxon>Nitrosomonadaceae</taxon>
        <taxon>Nitrosomonas</taxon>
    </lineage>
</organism>
<dbReference type="AlphaFoldDB" id="A0A1G5SCS7"/>
<dbReference type="Proteomes" id="UP000198729">
    <property type="component" value="Unassembled WGS sequence"/>
</dbReference>
<proteinExistence type="predicted"/>
<dbReference type="STRING" id="51642.NSMM_240014"/>
<evidence type="ECO:0000313" key="1">
    <source>
        <dbReference type="EMBL" id="SCZ84630.1"/>
    </source>
</evidence>
<keyword evidence="2" id="KW-1185">Reference proteome</keyword>
<accession>A0A1G5SCS7</accession>
<evidence type="ECO:0000313" key="2">
    <source>
        <dbReference type="Proteomes" id="UP000198729"/>
    </source>
</evidence>